<sequence>MPWKYKRVSTRQSWDERNMKNAIQEVINAQMGYKKAAQTFLVPQTTLERRVRKVRDGFNVDSATIKGLGSIKPVFNEAQENELVEHILAMEARLFGLSLNELRHLAYDLAERNNLSHHFNREKEMGGKAWLYGFLGRHPELKIRTPEATSLDRTMGFNKVTVGEFFIQIYTTCITFLQSAYGTDYHSSKKVSKVLGLRGKRQVGGLVSAERGTLVTVEICMSAAGNFMPSMFVFPRVRAKPELLDDTPPGSTAEYNASGWMQKDTFFKWFRRFIDFTKHSNDRPVLLLLDGHATHTKNLELINLAHWMFKPAETTKRQLHVTADNDNDHGLDGPAPLLNEHCNVSVGDTRRTSGTSAKKVQTPPSPKNEPVLLAEPMQNNIPSTSFVVSPREIMRLPQVPKQDEQKRNRRRGKTAILTASPYKNELALQLTPKRTVGESQKVNDAKRKICRQSTAPKRKKKVICRQRQKTPTPPSDLSDSSSSDDDPPCLICGESYLESKSEEGWIKCDSCQKWCHKACAGVELDECEAYIKYASPFYPTTYPILPDQLVFKAQYFNILVETKKYLPLKVKYPILPNSPLGLNFCSANGAVEGVRSPGRGSGEPSEETDIFFSRLRASGE</sequence>
<evidence type="ECO:0000259" key="4">
    <source>
        <dbReference type="Pfam" id="PF05225"/>
    </source>
</evidence>
<keyword evidence="6" id="KW-1185">Reference proteome</keyword>
<dbReference type="Pfam" id="PF03184">
    <property type="entry name" value="DDE_1"/>
    <property type="match status" value="1"/>
</dbReference>
<dbReference type="PANTHER" id="PTHR19303">
    <property type="entry name" value="TRANSPOSON"/>
    <property type="match status" value="1"/>
</dbReference>
<name>A0AAV8YGF4_9CUCU</name>
<dbReference type="Proteomes" id="UP001162162">
    <property type="component" value="Unassembled WGS sequence"/>
</dbReference>
<evidence type="ECO:0000313" key="5">
    <source>
        <dbReference type="EMBL" id="KAJ8949640.1"/>
    </source>
</evidence>
<dbReference type="GO" id="GO:0005634">
    <property type="term" value="C:nucleus"/>
    <property type="evidence" value="ECO:0007669"/>
    <property type="project" value="UniProtKB-SubCell"/>
</dbReference>
<dbReference type="AlphaFoldDB" id="A0AAV8YGF4"/>
<protein>
    <recommendedName>
        <fullName evidence="7">HTH CENPB-type domain-containing protein</fullName>
    </recommendedName>
</protein>
<reference evidence="5" key="1">
    <citation type="journal article" date="2023" name="Insect Mol. Biol.">
        <title>Genome sequencing provides insights into the evolution of gene families encoding plant cell wall-degrading enzymes in longhorned beetles.</title>
        <authorList>
            <person name="Shin N.R."/>
            <person name="Okamura Y."/>
            <person name="Kirsch R."/>
            <person name="Pauchet Y."/>
        </authorList>
    </citation>
    <scope>NUCLEOTIDE SEQUENCE</scope>
    <source>
        <strain evidence="5">AMC_N1</strain>
    </source>
</reference>
<dbReference type="InterPro" id="IPR011011">
    <property type="entry name" value="Znf_FYVE_PHD"/>
</dbReference>
<dbReference type="InterPro" id="IPR050863">
    <property type="entry name" value="CenT-Element_Derived"/>
</dbReference>
<dbReference type="Gene3D" id="1.10.10.60">
    <property type="entry name" value="Homeodomain-like"/>
    <property type="match status" value="1"/>
</dbReference>
<dbReference type="Pfam" id="PF05225">
    <property type="entry name" value="HTH_psq"/>
    <property type="match status" value="1"/>
</dbReference>
<evidence type="ECO:0000313" key="6">
    <source>
        <dbReference type="Proteomes" id="UP001162162"/>
    </source>
</evidence>
<comment type="subcellular location">
    <subcellularLocation>
        <location evidence="1">Nucleus</location>
    </subcellularLocation>
</comment>
<feature type="region of interest" description="Disordered" evidence="2">
    <location>
        <begin position="437"/>
        <end position="486"/>
    </location>
</feature>
<dbReference type="InterPro" id="IPR007889">
    <property type="entry name" value="HTH_Psq"/>
</dbReference>
<gene>
    <name evidence="5" type="ORF">NQ318_010056</name>
</gene>
<dbReference type="Gene3D" id="3.30.40.10">
    <property type="entry name" value="Zinc/RING finger domain, C3HC4 (zinc finger)"/>
    <property type="match status" value="1"/>
</dbReference>
<evidence type="ECO:0000256" key="2">
    <source>
        <dbReference type="SAM" id="MobiDB-lite"/>
    </source>
</evidence>
<proteinExistence type="predicted"/>
<dbReference type="InterPro" id="IPR013083">
    <property type="entry name" value="Znf_RING/FYVE/PHD"/>
</dbReference>
<evidence type="ECO:0008006" key="7">
    <source>
        <dbReference type="Google" id="ProtNLM"/>
    </source>
</evidence>
<dbReference type="EMBL" id="JAPWTK010000113">
    <property type="protein sequence ID" value="KAJ8949640.1"/>
    <property type="molecule type" value="Genomic_DNA"/>
</dbReference>
<dbReference type="InterPro" id="IPR009057">
    <property type="entry name" value="Homeodomain-like_sf"/>
</dbReference>
<feature type="domain" description="HTH psq-type" evidence="4">
    <location>
        <begin position="18"/>
        <end position="52"/>
    </location>
</feature>
<dbReference type="PANTHER" id="PTHR19303:SF74">
    <property type="entry name" value="POGO TRANSPOSABLE ELEMENT WITH KRAB DOMAIN"/>
    <property type="match status" value="1"/>
</dbReference>
<comment type="caution">
    <text evidence="5">The sequence shown here is derived from an EMBL/GenBank/DDBJ whole genome shotgun (WGS) entry which is preliminary data.</text>
</comment>
<evidence type="ECO:0000259" key="3">
    <source>
        <dbReference type="Pfam" id="PF03184"/>
    </source>
</evidence>
<accession>A0AAV8YGF4</accession>
<feature type="domain" description="DDE-1" evidence="3">
    <location>
        <begin position="216"/>
        <end position="301"/>
    </location>
</feature>
<dbReference type="SUPFAM" id="SSF57903">
    <property type="entry name" value="FYVE/PHD zinc finger"/>
    <property type="match status" value="1"/>
</dbReference>
<dbReference type="GO" id="GO:0003677">
    <property type="term" value="F:DNA binding"/>
    <property type="evidence" value="ECO:0007669"/>
    <property type="project" value="InterPro"/>
</dbReference>
<dbReference type="InterPro" id="IPR004875">
    <property type="entry name" value="DDE_SF_endonuclease_dom"/>
</dbReference>
<feature type="region of interest" description="Disordered" evidence="2">
    <location>
        <begin position="388"/>
        <end position="420"/>
    </location>
</feature>
<evidence type="ECO:0000256" key="1">
    <source>
        <dbReference type="ARBA" id="ARBA00004123"/>
    </source>
</evidence>
<dbReference type="SUPFAM" id="SSF46689">
    <property type="entry name" value="Homeodomain-like"/>
    <property type="match status" value="1"/>
</dbReference>
<feature type="region of interest" description="Disordered" evidence="2">
    <location>
        <begin position="346"/>
        <end position="372"/>
    </location>
</feature>
<organism evidence="5 6">
    <name type="scientific">Aromia moschata</name>
    <dbReference type="NCBI Taxonomy" id="1265417"/>
    <lineage>
        <taxon>Eukaryota</taxon>
        <taxon>Metazoa</taxon>
        <taxon>Ecdysozoa</taxon>
        <taxon>Arthropoda</taxon>
        <taxon>Hexapoda</taxon>
        <taxon>Insecta</taxon>
        <taxon>Pterygota</taxon>
        <taxon>Neoptera</taxon>
        <taxon>Endopterygota</taxon>
        <taxon>Coleoptera</taxon>
        <taxon>Polyphaga</taxon>
        <taxon>Cucujiformia</taxon>
        <taxon>Chrysomeloidea</taxon>
        <taxon>Cerambycidae</taxon>
        <taxon>Cerambycinae</taxon>
        <taxon>Callichromatini</taxon>
        <taxon>Aromia</taxon>
    </lineage>
</organism>
<feature type="compositionally biased region" description="Basic residues" evidence="2">
    <location>
        <begin position="456"/>
        <end position="468"/>
    </location>
</feature>